<comment type="caution">
    <text evidence="4">The sequence shown here is derived from an EMBL/GenBank/DDBJ whole genome shotgun (WGS) entry which is preliminary data.</text>
</comment>
<dbReference type="Pfam" id="PF00990">
    <property type="entry name" value="GGDEF"/>
    <property type="match status" value="1"/>
</dbReference>
<dbReference type="AlphaFoldDB" id="A0A0F4NPV4"/>
<accession>A0A0F4NPV4</accession>
<dbReference type="PATRIC" id="fig|579748.3.peg.514"/>
<evidence type="ECO:0000313" key="5">
    <source>
        <dbReference type="Proteomes" id="UP000033673"/>
    </source>
</evidence>
<dbReference type="InterPro" id="IPR050706">
    <property type="entry name" value="Cyclic-di-GMP_PDE-like"/>
</dbReference>
<dbReference type="CDD" id="cd18773">
    <property type="entry name" value="PDC1_HK_sensor"/>
    <property type="match status" value="1"/>
</dbReference>
<dbReference type="Gene3D" id="3.30.70.270">
    <property type="match status" value="1"/>
</dbReference>
<evidence type="ECO:0000313" key="4">
    <source>
        <dbReference type="EMBL" id="KJY84873.1"/>
    </source>
</evidence>
<dbReference type="PANTHER" id="PTHR33121:SF70">
    <property type="entry name" value="SIGNALING PROTEIN YKOW"/>
    <property type="match status" value="1"/>
</dbReference>
<dbReference type="InterPro" id="IPR000160">
    <property type="entry name" value="GGDEF_dom"/>
</dbReference>
<dbReference type="InterPro" id="IPR029787">
    <property type="entry name" value="Nucleotide_cyclase"/>
</dbReference>
<dbReference type="GO" id="GO:0071111">
    <property type="term" value="F:cyclic-guanylate-specific phosphodiesterase activity"/>
    <property type="evidence" value="ECO:0007669"/>
    <property type="project" value="InterPro"/>
</dbReference>
<dbReference type="PANTHER" id="PTHR33121">
    <property type="entry name" value="CYCLIC DI-GMP PHOSPHODIESTERASE PDEF"/>
    <property type="match status" value="1"/>
</dbReference>
<dbReference type="SMART" id="SM00052">
    <property type="entry name" value="EAL"/>
    <property type="match status" value="1"/>
</dbReference>
<dbReference type="InterPro" id="IPR035919">
    <property type="entry name" value="EAL_sf"/>
</dbReference>
<keyword evidence="5" id="KW-1185">Reference proteome</keyword>
<evidence type="ECO:0000259" key="2">
    <source>
        <dbReference type="PROSITE" id="PS50883"/>
    </source>
</evidence>
<dbReference type="Gene3D" id="3.20.20.450">
    <property type="entry name" value="EAL domain"/>
    <property type="match status" value="1"/>
</dbReference>
<evidence type="ECO:0000259" key="3">
    <source>
        <dbReference type="PROSITE" id="PS50887"/>
    </source>
</evidence>
<feature type="domain" description="EAL" evidence="2">
    <location>
        <begin position="504"/>
        <end position="757"/>
    </location>
</feature>
<feature type="domain" description="GGDEF" evidence="3">
    <location>
        <begin position="364"/>
        <end position="495"/>
    </location>
</feature>
<dbReference type="Pfam" id="PF00563">
    <property type="entry name" value="EAL"/>
    <property type="match status" value="1"/>
</dbReference>
<organism evidence="4 5">
    <name type="scientific">Vibrio galatheae</name>
    <dbReference type="NCBI Taxonomy" id="579748"/>
    <lineage>
        <taxon>Bacteria</taxon>
        <taxon>Pseudomonadati</taxon>
        <taxon>Pseudomonadota</taxon>
        <taxon>Gammaproteobacteria</taxon>
        <taxon>Vibrionales</taxon>
        <taxon>Vibrionaceae</taxon>
        <taxon>Vibrio</taxon>
    </lineage>
</organism>
<dbReference type="NCBIfam" id="TIGR00254">
    <property type="entry name" value="GGDEF"/>
    <property type="match status" value="1"/>
</dbReference>
<gene>
    <name evidence="4" type="ORF">TW81_02460</name>
</gene>
<sequence length="759" mass="86403">MAFIKKNIWLAFYFILLFWTVITVGAVHLSYQETYREFGQTQANLTSLTARAFDSSLTQFKTILDIVGADLTRFDIYADKNHTYKILESTVKLDSTILVVALYKPDGTPIIVAPHLGDKGHYNQINRPETRDTFQETVQSVEAVVGRTYYNEAVGELVIPFRKMIRDENGEPLFVLSISVSLKHGFHYFRTDSESYDAQEYDLYLYREQDRYFQIAPREKIYDAKAYRYQIRQSDVDLSVARLQRQTGLTYQEIKTAGNVVVNELVNSARQSISAVMYIDKYGLWVATEVKNSVVFANFIAKLPVIIGLYLVAVLVMFILFSSIATSEKRKQEELTYQAHHDYLTGIQNRFSLDRTLAQISHRSSYSMLSLNVDGFKVINDNFGSQTGDFVLRLIAERLNRYVGEEHKLYRSNGDEFVVVTEVTQEALLQAIAQGLRNTFNALFVYRELELELTCSVSIAINNSGEFDGEAMKRNVDLAMSHAKQSRSSIAFYHPVFLQDYLERSKIELALKGAIERNELSMVYQPQVSARRQLKGVEALLRWNHPELGFVPPNKFIAVAENCGYMPLLGDFILERSLADMSQLMKQTGVQIDVAINVSVKQLQDYDFVETVKQLLQKYQFDPKRLILEVTESVFAEDVDQLKSLLSAFKEQSIRISLDDFGTGYSSLSLLKHLPICEVKIDKSFVSDMLSNDKSYSMLAGVLDMAQRLGMETVAEGVESAEEAVVLRQLGCDVFQGYYFAKPMPLGALEEYIAHEQAI</sequence>
<feature type="transmembrane region" description="Helical" evidence="1">
    <location>
        <begin position="7"/>
        <end position="31"/>
    </location>
</feature>
<proteinExistence type="predicted"/>
<dbReference type="PROSITE" id="PS50883">
    <property type="entry name" value="EAL"/>
    <property type="match status" value="1"/>
</dbReference>
<feature type="transmembrane region" description="Helical" evidence="1">
    <location>
        <begin position="299"/>
        <end position="321"/>
    </location>
</feature>
<dbReference type="Gene3D" id="3.30.450.20">
    <property type="entry name" value="PAS domain"/>
    <property type="match status" value="1"/>
</dbReference>
<dbReference type="EMBL" id="JXXV01000006">
    <property type="protein sequence ID" value="KJY84873.1"/>
    <property type="molecule type" value="Genomic_DNA"/>
</dbReference>
<keyword evidence="1" id="KW-1133">Transmembrane helix</keyword>
<dbReference type="Proteomes" id="UP000033673">
    <property type="component" value="Unassembled WGS sequence"/>
</dbReference>
<dbReference type="RefSeq" id="WP_045954140.1">
    <property type="nucleotide sequence ID" value="NZ_JXXV01000006.1"/>
</dbReference>
<keyword evidence="1" id="KW-0812">Transmembrane</keyword>
<dbReference type="SMART" id="SM00267">
    <property type="entry name" value="GGDEF"/>
    <property type="match status" value="1"/>
</dbReference>
<evidence type="ECO:0000256" key="1">
    <source>
        <dbReference type="SAM" id="Phobius"/>
    </source>
</evidence>
<evidence type="ECO:0008006" key="6">
    <source>
        <dbReference type="Google" id="ProtNLM"/>
    </source>
</evidence>
<dbReference type="SUPFAM" id="SSF55073">
    <property type="entry name" value="Nucleotide cyclase"/>
    <property type="match status" value="1"/>
</dbReference>
<name>A0A0F4NPV4_9VIBR</name>
<dbReference type="SUPFAM" id="SSF141868">
    <property type="entry name" value="EAL domain-like"/>
    <property type="match status" value="1"/>
</dbReference>
<dbReference type="InterPro" id="IPR043128">
    <property type="entry name" value="Rev_trsase/Diguanyl_cyclase"/>
</dbReference>
<dbReference type="PROSITE" id="PS50887">
    <property type="entry name" value="GGDEF"/>
    <property type="match status" value="1"/>
</dbReference>
<protein>
    <recommendedName>
        <fullName evidence="6">Diguanylate cyclase</fullName>
    </recommendedName>
</protein>
<dbReference type="CDD" id="cd01948">
    <property type="entry name" value="EAL"/>
    <property type="match status" value="1"/>
</dbReference>
<reference evidence="4 5" key="1">
    <citation type="journal article" date="2015" name="BMC Genomics">
        <title>Genome mining reveals unlocked bioactive potential of marine Gram-negative bacteria.</title>
        <authorList>
            <person name="Machado H."/>
            <person name="Sonnenschein E.C."/>
            <person name="Melchiorsen J."/>
            <person name="Gram L."/>
        </authorList>
    </citation>
    <scope>NUCLEOTIDE SEQUENCE [LARGE SCALE GENOMIC DNA]</scope>
    <source>
        <strain evidence="4 5">S2757</strain>
    </source>
</reference>
<dbReference type="STRING" id="579748.TW81_02460"/>
<dbReference type="InterPro" id="IPR001633">
    <property type="entry name" value="EAL_dom"/>
</dbReference>
<dbReference type="OrthoDB" id="9804951at2"/>
<keyword evidence="1" id="KW-0472">Membrane</keyword>
<dbReference type="CDD" id="cd01949">
    <property type="entry name" value="GGDEF"/>
    <property type="match status" value="1"/>
</dbReference>